<evidence type="ECO:0000259" key="3">
    <source>
        <dbReference type="Pfam" id="PF07912"/>
    </source>
</evidence>
<keyword evidence="1" id="KW-0256">Endoplasmic reticulum</keyword>
<proteinExistence type="predicted"/>
<dbReference type="PANTHER" id="PTHR12211:SF0">
    <property type="entry name" value="ENDOPLASMIC RETICULUM RESIDENT PROTEIN 29"/>
    <property type="match status" value="1"/>
</dbReference>
<dbReference type="SUPFAM" id="SSF47933">
    <property type="entry name" value="ERP29 C domain-like"/>
    <property type="match status" value="1"/>
</dbReference>
<evidence type="ECO:0000256" key="1">
    <source>
        <dbReference type="ARBA" id="ARBA00022824"/>
    </source>
</evidence>
<dbReference type="CDD" id="cd00238">
    <property type="entry name" value="ERp29c"/>
    <property type="match status" value="1"/>
</dbReference>
<protein>
    <submittedName>
        <fullName evidence="4">Uncharacterized protein</fullName>
    </submittedName>
</protein>
<dbReference type="SUPFAM" id="SSF52833">
    <property type="entry name" value="Thioredoxin-like"/>
    <property type="match status" value="1"/>
</dbReference>
<dbReference type="Pfam" id="PF07912">
    <property type="entry name" value="ERp29_N"/>
    <property type="match status" value="1"/>
</dbReference>
<dbReference type="InterPro" id="IPR036356">
    <property type="entry name" value="ERp29_C_sf"/>
</dbReference>
<accession>A0ABY8TGX2</accession>
<dbReference type="InterPro" id="IPR012883">
    <property type="entry name" value="ERp29_N"/>
</dbReference>
<keyword evidence="5" id="KW-1185">Reference proteome</keyword>
<dbReference type="PANTHER" id="PTHR12211">
    <property type="entry name" value="ENDOPLASMIC RETICULUM PROTEIN ERP29"/>
    <property type="match status" value="1"/>
</dbReference>
<dbReference type="EMBL" id="CP126208">
    <property type="protein sequence ID" value="WIA08220.1"/>
    <property type="molecule type" value="Genomic_DNA"/>
</dbReference>
<dbReference type="Pfam" id="PF07749">
    <property type="entry name" value="ERp29"/>
    <property type="match status" value="1"/>
</dbReference>
<evidence type="ECO:0000313" key="4">
    <source>
        <dbReference type="EMBL" id="WIA08220.1"/>
    </source>
</evidence>
<feature type="domain" description="Endoplasmic reticulum resident protein 29 C-terminal" evidence="2">
    <location>
        <begin position="146"/>
        <end position="244"/>
    </location>
</feature>
<evidence type="ECO:0000313" key="5">
    <source>
        <dbReference type="Proteomes" id="UP001244341"/>
    </source>
</evidence>
<gene>
    <name evidence="4" type="ORF">OEZ85_007668</name>
</gene>
<sequence length="255" mass="28043">MLAVCLWASTTAISDKGVIYLDDLTFDKVVDRSRDVLVRFDKEYPWGDEHDAFKELATTVGESDTSLLVVGVPISNSDTYPVNTKLSARYGLVALKDEGFPRYKLFKKGADTTKPLDYTGDMKQAKELLRWTVEQTGVFIGIKGQGQVKELDGLAHSFMAAAPADRKPLLKQAQAAADAVDTSSNPDAGGYVEYYIKTMQRVLDKGDAYVQQETKRLAKMSEDKAVAAAKRETFAWRLNVLASFKAPAAADKGEL</sequence>
<dbReference type="Gene3D" id="1.20.1150.12">
    <property type="entry name" value="Endoplasmic reticulum resident protein 29, C-terminal domain"/>
    <property type="match status" value="1"/>
</dbReference>
<dbReference type="InterPro" id="IPR011679">
    <property type="entry name" value="ERp29_C"/>
</dbReference>
<dbReference type="Proteomes" id="UP001244341">
    <property type="component" value="Chromosome 1b"/>
</dbReference>
<reference evidence="4 5" key="1">
    <citation type="submission" date="2023-05" db="EMBL/GenBank/DDBJ databases">
        <title>A 100% complete, gapless, phased diploid assembly of the Scenedesmus obliquus UTEX 3031 genome.</title>
        <authorList>
            <person name="Biondi T.C."/>
            <person name="Hanschen E.R."/>
            <person name="Kwon T."/>
            <person name="Eng W."/>
            <person name="Kruse C.P.S."/>
            <person name="Koehler S.I."/>
            <person name="Kunde Y."/>
            <person name="Gleasner C.D."/>
            <person name="You Mak K.T."/>
            <person name="Polle J."/>
            <person name="Hovde B.T."/>
            <person name="Starkenburg S.R."/>
        </authorList>
    </citation>
    <scope>NUCLEOTIDE SEQUENCE [LARGE SCALE GENOMIC DNA]</scope>
    <source>
        <strain evidence="4 5">DOE0152z</strain>
    </source>
</reference>
<name>A0ABY8TGX2_TETOB</name>
<feature type="domain" description="ERp29 N-terminal" evidence="3">
    <location>
        <begin position="16"/>
        <end position="142"/>
    </location>
</feature>
<organism evidence="4 5">
    <name type="scientific">Tetradesmus obliquus</name>
    <name type="common">Green alga</name>
    <name type="synonym">Acutodesmus obliquus</name>
    <dbReference type="NCBI Taxonomy" id="3088"/>
    <lineage>
        <taxon>Eukaryota</taxon>
        <taxon>Viridiplantae</taxon>
        <taxon>Chlorophyta</taxon>
        <taxon>core chlorophytes</taxon>
        <taxon>Chlorophyceae</taxon>
        <taxon>CS clade</taxon>
        <taxon>Sphaeropleales</taxon>
        <taxon>Scenedesmaceae</taxon>
        <taxon>Tetradesmus</taxon>
    </lineage>
</organism>
<dbReference type="InterPro" id="IPR016855">
    <property type="entry name" value="ERp29"/>
</dbReference>
<dbReference type="Gene3D" id="3.40.30.10">
    <property type="entry name" value="Glutaredoxin"/>
    <property type="match status" value="1"/>
</dbReference>
<dbReference type="InterPro" id="IPR036249">
    <property type="entry name" value="Thioredoxin-like_sf"/>
</dbReference>
<evidence type="ECO:0000259" key="2">
    <source>
        <dbReference type="Pfam" id="PF07749"/>
    </source>
</evidence>